<feature type="region of interest" description="Disordered" evidence="9">
    <location>
        <begin position="1"/>
        <end position="26"/>
    </location>
</feature>
<feature type="compositionally biased region" description="Low complexity" evidence="9">
    <location>
        <begin position="1"/>
        <end position="14"/>
    </location>
</feature>
<dbReference type="PROSITE" id="PS51285">
    <property type="entry name" value="AGC_KINASE_CTER"/>
    <property type="match status" value="1"/>
</dbReference>
<dbReference type="FunFam" id="1.10.510.10:FF:001418">
    <property type="entry name" value="Serine/threonine protein kinase 15"/>
    <property type="match status" value="1"/>
</dbReference>
<sequence length="575" mass="64084">MQAPSAPGNGAPAGYQATGHWSDESDQPNVCEERSIRCRLCEEYVPTHWVKDHSKVCAVADRCDQKGFSMDERLIRVAETLEKLVESYSLADYPGAVSHNGAKVSNSSINEESNGQSSKLSDWSTRGSANMPDCIQETDNTTSTSYDDIINLPPVTCETPRSSAGSMTPRSPLITPRSNHIDMLSAEKSANNENDELLQVLRKADIVQKIFAESILTERDILITVRNPFVVRFFYSFTSRENLYLVMEYLNGGNLYSLLRNHGCLDEEVARLYLAEVVLGLEYLHFLHIVHRDLKPDNLFIAHDGHIKLTEFGLSKVGLIDSTKDMPDTVVSGAALYQYGDLMSELKHPTCIRKRSAAGTPGYLAPELLLGTGCGTSADWWSVGVILFELIVGMPAFNAEHPQAIFDNILNRKIHWPVVPEKMSFEAQDLIDKLLTEDPHQRLGANGALEVKQHPFFKGISWDTLAWQKAAFVPSSDSAFDASCFTSRCSWNLSDETIYKTYDFEDSSDNRNRSSSCASKRQDGTGDCCCELSELESDSEVSYYFRNFSFKNLSQLASINYDLLTKEDGPAKSDT</sequence>
<accession>A0A2S3IIV0</accession>
<dbReference type="SMART" id="SM00220">
    <property type="entry name" value="S_TKc"/>
    <property type="match status" value="1"/>
</dbReference>
<feature type="domain" description="Protein kinase" evidence="10">
    <location>
        <begin position="135"/>
        <end position="457"/>
    </location>
</feature>
<protein>
    <recommendedName>
        <fullName evidence="1">non-specific serine/threonine protein kinase</fullName>
        <ecNumber evidence="1">2.7.11.1</ecNumber>
    </recommendedName>
</protein>
<keyword evidence="3" id="KW-0808">Transferase</keyword>
<dbReference type="Pfam" id="PF00069">
    <property type="entry name" value="Pkinase"/>
    <property type="match status" value="1"/>
</dbReference>
<feature type="domain" description="AGC-kinase C-terminal" evidence="11">
    <location>
        <begin position="458"/>
        <end position="560"/>
    </location>
</feature>
<proteinExistence type="predicted"/>
<evidence type="ECO:0000256" key="3">
    <source>
        <dbReference type="ARBA" id="ARBA00022679"/>
    </source>
</evidence>
<dbReference type="AlphaFoldDB" id="A0A2S3IIV0"/>
<dbReference type="Proteomes" id="UP000243499">
    <property type="component" value="Chromosome 9"/>
</dbReference>
<reference evidence="12" key="1">
    <citation type="submission" date="2018-04" db="EMBL/GenBank/DDBJ databases">
        <title>WGS assembly of Panicum hallii.</title>
        <authorList>
            <person name="Lovell J."/>
            <person name="Jenkins J."/>
            <person name="Lowry D."/>
            <person name="Mamidi S."/>
            <person name="Sreedasyam A."/>
            <person name="Weng X."/>
            <person name="Barry K."/>
            <person name="Bonette J."/>
            <person name="Campitelli B."/>
            <person name="Daum C."/>
            <person name="Gordon S."/>
            <person name="Gould B."/>
            <person name="Lipzen A."/>
            <person name="Macqueen A."/>
            <person name="Palacio-Mejia J."/>
            <person name="Plott C."/>
            <person name="Shakirov E."/>
            <person name="Shu S."/>
            <person name="Yoshinaga Y."/>
            <person name="Zane M."/>
            <person name="Rokhsar D."/>
            <person name="Grimwood J."/>
            <person name="Schmutz J."/>
            <person name="Juenger T."/>
        </authorList>
    </citation>
    <scope>NUCLEOTIDE SEQUENCE [LARGE SCALE GENOMIC DNA]</scope>
    <source>
        <strain evidence="12">FIL2</strain>
    </source>
</reference>
<organism evidence="12">
    <name type="scientific">Panicum hallii</name>
    <dbReference type="NCBI Taxonomy" id="206008"/>
    <lineage>
        <taxon>Eukaryota</taxon>
        <taxon>Viridiplantae</taxon>
        <taxon>Streptophyta</taxon>
        <taxon>Embryophyta</taxon>
        <taxon>Tracheophyta</taxon>
        <taxon>Spermatophyta</taxon>
        <taxon>Magnoliopsida</taxon>
        <taxon>Liliopsida</taxon>
        <taxon>Poales</taxon>
        <taxon>Poaceae</taxon>
        <taxon>PACMAD clade</taxon>
        <taxon>Panicoideae</taxon>
        <taxon>Panicodae</taxon>
        <taxon>Paniceae</taxon>
        <taxon>Panicinae</taxon>
        <taxon>Panicum</taxon>
        <taxon>Panicum sect. Panicum</taxon>
    </lineage>
</organism>
<keyword evidence="2" id="KW-0723">Serine/threonine-protein kinase</keyword>
<evidence type="ECO:0000256" key="8">
    <source>
        <dbReference type="ARBA" id="ARBA00048679"/>
    </source>
</evidence>
<feature type="region of interest" description="Disordered" evidence="9">
    <location>
        <begin position="96"/>
        <end position="130"/>
    </location>
</feature>
<keyword evidence="6" id="KW-0067">ATP-binding</keyword>
<feature type="region of interest" description="Disordered" evidence="9">
    <location>
        <begin position="506"/>
        <end position="526"/>
    </location>
</feature>
<dbReference type="PROSITE" id="PS00108">
    <property type="entry name" value="PROTEIN_KINASE_ST"/>
    <property type="match status" value="1"/>
</dbReference>
<comment type="catalytic activity">
    <reaction evidence="8">
        <text>L-seryl-[protein] + ATP = O-phospho-L-seryl-[protein] + ADP + H(+)</text>
        <dbReference type="Rhea" id="RHEA:17989"/>
        <dbReference type="Rhea" id="RHEA-COMP:9863"/>
        <dbReference type="Rhea" id="RHEA-COMP:11604"/>
        <dbReference type="ChEBI" id="CHEBI:15378"/>
        <dbReference type="ChEBI" id="CHEBI:29999"/>
        <dbReference type="ChEBI" id="CHEBI:30616"/>
        <dbReference type="ChEBI" id="CHEBI:83421"/>
        <dbReference type="ChEBI" id="CHEBI:456216"/>
        <dbReference type="EC" id="2.7.11.1"/>
    </reaction>
</comment>
<dbReference type="PANTHER" id="PTHR24356:SF1">
    <property type="entry name" value="SERINE_THREONINE-PROTEIN KINASE GREATWALL"/>
    <property type="match status" value="1"/>
</dbReference>
<keyword evidence="5" id="KW-0418">Kinase</keyword>
<dbReference type="Gramene" id="PAN45414">
    <property type="protein sequence ID" value="PAN45414"/>
    <property type="gene ID" value="PAHAL_9G116900"/>
</dbReference>
<dbReference type="InterPro" id="IPR000719">
    <property type="entry name" value="Prot_kinase_dom"/>
</dbReference>
<dbReference type="InterPro" id="IPR000961">
    <property type="entry name" value="AGC-kinase_C"/>
</dbReference>
<evidence type="ECO:0000256" key="9">
    <source>
        <dbReference type="SAM" id="MobiDB-lite"/>
    </source>
</evidence>
<dbReference type="GO" id="GO:0005524">
    <property type="term" value="F:ATP binding"/>
    <property type="evidence" value="ECO:0007669"/>
    <property type="project" value="UniProtKB-KW"/>
</dbReference>
<dbReference type="EC" id="2.7.11.1" evidence="1"/>
<dbReference type="CDD" id="cd05579">
    <property type="entry name" value="STKc_MAST_like"/>
    <property type="match status" value="1"/>
</dbReference>
<evidence type="ECO:0000313" key="12">
    <source>
        <dbReference type="EMBL" id="PAN45414.1"/>
    </source>
</evidence>
<dbReference type="InterPro" id="IPR050236">
    <property type="entry name" value="Ser_Thr_kinase_AGC"/>
</dbReference>
<keyword evidence="4" id="KW-0547">Nucleotide-binding</keyword>
<gene>
    <name evidence="12" type="ORF">PAHAL_9G116900</name>
</gene>
<evidence type="ECO:0000259" key="11">
    <source>
        <dbReference type="PROSITE" id="PS51285"/>
    </source>
</evidence>
<evidence type="ECO:0000256" key="6">
    <source>
        <dbReference type="ARBA" id="ARBA00022840"/>
    </source>
</evidence>
<dbReference type="Gene3D" id="1.10.510.10">
    <property type="entry name" value="Transferase(Phosphotransferase) domain 1"/>
    <property type="match status" value="1"/>
</dbReference>
<evidence type="ECO:0000256" key="7">
    <source>
        <dbReference type="ARBA" id="ARBA00047899"/>
    </source>
</evidence>
<feature type="compositionally biased region" description="Polar residues" evidence="9">
    <location>
        <begin position="103"/>
        <end position="128"/>
    </location>
</feature>
<dbReference type="InterPro" id="IPR011009">
    <property type="entry name" value="Kinase-like_dom_sf"/>
</dbReference>
<evidence type="ECO:0000256" key="1">
    <source>
        <dbReference type="ARBA" id="ARBA00012513"/>
    </source>
</evidence>
<evidence type="ECO:0000256" key="2">
    <source>
        <dbReference type="ARBA" id="ARBA00022527"/>
    </source>
</evidence>
<dbReference type="PROSITE" id="PS50011">
    <property type="entry name" value="PROTEIN_KINASE_DOM"/>
    <property type="match status" value="1"/>
</dbReference>
<name>A0A2S3IIV0_9POAL</name>
<dbReference type="GO" id="GO:0035556">
    <property type="term" value="P:intracellular signal transduction"/>
    <property type="evidence" value="ECO:0007669"/>
    <property type="project" value="TreeGrafter"/>
</dbReference>
<evidence type="ECO:0000256" key="5">
    <source>
        <dbReference type="ARBA" id="ARBA00022777"/>
    </source>
</evidence>
<dbReference type="GO" id="GO:0004674">
    <property type="term" value="F:protein serine/threonine kinase activity"/>
    <property type="evidence" value="ECO:0007669"/>
    <property type="project" value="UniProtKB-KW"/>
</dbReference>
<dbReference type="InterPro" id="IPR008271">
    <property type="entry name" value="Ser/Thr_kinase_AS"/>
</dbReference>
<dbReference type="PANTHER" id="PTHR24356">
    <property type="entry name" value="SERINE/THREONINE-PROTEIN KINASE"/>
    <property type="match status" value="1"/>
</dbReference>
<dbReference type="EMBL" id="CM008054">
    <property type="protein sequence ID" value="PAN45414.1"/>
    <property type="molecule type" value="Genomic_DNA"/>
</dbReference>
<evidence type="ECO:0000256" key="4">
    <source>
        <dbReference type="ARBA" id="ARBA00022741"/>
    </source>
</evidence>
<evidence type="ECO:0000259" key="10">
    <source>
        <dbReference type="PROSITE" id="PS50011"/>
    </source>
</evidence>
<dbReference type="SUPFAM" id="SSF56112">
    <property type="entry name" value="Protein kinase-like (PK-like)"/>
    <property type="match status" value="1"/>
</dbReference>
<dbReference type="Gene3D" id="3.30.200.20">
    <property type="entry name" value="Phosphorylase Kinase, domain 1"/>
    <property type="match status" value="1"/>
</dbReference>
<comment type="catalytic activity">
    <reaction evidence="7">
        <text>L-threonyl-[protein] + ATP = O-phospho-L-threonyl-[protein] + ADP + H(+)</text>
        <dbReference type="Rhea" id="RHEA:46608"/>
        <dbReference type="Rhea" id="RHEA-COMP:11060"/>
        <dbReference type="Rhea" id="RHEA-COMP:11605"/>
        <dbReference type="ChEBI" id="CHEBI:15378"/>
        <dbReference type="ChEBI" id="CHEBI:30013"/>
        <dbReference type="ChEBI" id="CHEBI:30616"/>
        <dbReference type="ChEBI" id="CHEBI:61977"/>
        <dbReference type="ChEBI" id="CHEBI:456216"/>
        <dbReference type="EC" id="2.7.11.1"/>
    </reaction>
</comment>